<evidence type="ECO:0000259" key="2">
    <source>
        <dbReference type="PROSITE" id="PS50937"/>
    </source>
</evidence>
<evidence type="ECO:0000313" key="3">
    <source>
        <dbReference type="EMBL" id="OJX57950.1"/>
    </source>
</evidence>
<dbReference type="SUPFAM" id="SSF46955">
    <property type="entry name" value="Putative DNA-binding domain"/>
    <property type="match status" value="1"/>
</dbReference>
<dbReference type="InterPro" id="IPR009061">
    <property type="entry name" value="DNA-bd_dom_put_sf"/>
</dbReference>
<organism evidence="3 4">
    <name type="scientific">Candidatus Kapaibacterium thiocyanatum</name>
    <dbReference type="NCBI Taxonomy" id="1895771"/>
    <lineage>
        <taxon>Bacteria</taxon>
        <taxon>Pseudomonadati</taxon>
        <taxon>Candidatus Kapaibacteriota</taxon>
        <taxon>Candidatus Kapaibacteriia</taxon>
        <taxon>Candidatus Kapaibacteriales</taxon>
        <taxon>Candidatus Kapaibacteriaceae</taxon>
        <taxon>Candidatus Kapaibacterium</taxon>
    </lineage>
</organism>
<evidence type="ECO:0000313" key="4">
    <source>
        <dbReference type="Proteomes" id="UP000184233"/>
    </source>
</evidence>
<keyword evidence="1" id="KW-0238">DNA-binding</keyword>
<proteinExistence type="predicted"/>
<name>A0A1M3KZS1_9BACT</name>
<evidence type="ECO:0000256" key="1">
    <source>
        <dbReference type="ARBA" id="ARBA00023125"/>
    </source>
</evidence>
<dbReference type="STRING" id="1895771.BGO89_05995"/>
<dbReference type="SMART" id="SM00422">
    <property type="entry name" value="HTH_MERR"/>
    <property type="match status" value="1"/>
</dbReference>
<sequence length="144" mass="16539">MKTAIRKLYYSITEVSKIVGEEQHVLRYWEREFSQLRPQKNRAGNRVYTHRDLAVLRLIKRLLRQERYTVAGAKEYLKQNSVLEELENDVELIGTTMEEEGPVDAVDVAPPVTPEDQSREEALRIAQDLTMIAADLRARVAAAS</sequence>
<dbReference type="Pfam" id="PF13411">
    <property type="entry name" value="MerR_1"/>
    <property type="match status" value="1"/>
</dbReference>
<dbReference type="GO" id="GO:0003677">
    <property type="term" value="F:DNA binding"/>
    <property type="evidence" value="ECO:0007669"/>
    <property type="project" value="UniProtKB-KW"/>
</dbReference>
<dbReference type="PANTHER" id="PTHR30204">
    <property type="entry name" value="REDOX-CYCLING DRUG-SENSING TRANSCRIPTIONAL ACTIVATOR SOXR"/>
    <property type="match status" value="1"/>
</dbReference>
<dbReference type="GO" id="GO:0003700">
    <property type="term" value="F:DNA-binding transcription factor activity"/>
    <property type="evidence" value="ECO:0007669"/>
    <property type="project" value="InterPro"/>
</dbReference>
<dbReference type="PROSITE" id="PS50937">
    <property type="entry name" value="HTH_MERR_2"/>
    <property type="match status" value="1"/>
</dbReference>
<gene>
    <name evidence="3" type="ORF">BGO89_05995</name>
</gene>
<dbReference type="Gene3D" id="1.10.1660.10">
    <property type="match status" value="1"/>
</dbReference>
<reference evidence="3 4" key="1">
    <citation type="submission" date="2016-09" db="EMBL/GenBank/DDBJ databases">
        <title>Genome-resolved meta-omics ties microbial dynamics to process performance in biotechnology for thiocyanate degradation.</title>
        <authorList>
            <person name="Kantor R.S."/>
            <person name="Huddy R.J."/>
            <person name="Iyer R."/>
            <person name="Thomas B.C."/>
            <person name="Brown C.T."/>
            <person name="Anantharaman K."/>
            <person name="Tringe S."/>
            <person name="Hettich R.L."/>
            <person name="Harrison S.T."/>
            <person name="Banfield J.F."/>
        </authorList>
    </citation>
    <scope>NUCLEOTIDE SEQUENCE [LARGE SCALE GENOMIC DNA]</scope>
    <source>
        <strain evidence="3">59-99</strain>
    </source>
</reference>
<dbReference type="InterPro" id="IPR000551">
    <property type="entry name" value="MerR-type_HTH_dom"/>
</dbReference>
<accession>A0A1M3KZS1</accession>
<comment type="caution">
    <text evidence="3">The sequence shown here is derived from an EMBL/GenBank/DDBJ whole genome shotgun (WGS) entry which is preliminary data.</text>
</comment>
<dbReference type="EMBL" id="MKVH01000020">
    <property type="protein sequence ID" value="OJX57950.1"/>
    <property type="molecule type" value="Genomic_DNA"/>
</dbReference>
<dbReference type="PANTHER" id="PTHR30204:SF15">
    <property type="entry name" value="BLL5018 PROTEIN"/>
    <property type="match status" value="1"/>
</dbReference>
<feature type="domain" description="HTH merR-type" evidence="2">
    <location>
        <begin position="9"/>
        <end position="79"/>
    </location>
</feature>
<dbReference type="CDD" id="cd04765">
    <property type="entry name" value="HTH_MlrA-like_sg2"/>
    <property type="match status" value="1"/>
</dbReference>
<dbReference type="InterPro" id="IPR047057">
    <property type="entry name" value="MerR_fam"/>
</dbReference>
<protein>
    <recommendedName>
        <fullName evidence="2">HTH merR-type domain-containing protein</fullName>
    </recommendedName>
</protein>
<dbReference type="AlphaFoldDB" id="A0A1M3KZS1"/>
<dbReference type="Proteomes" id="UP000184233">
    <property type="component" value="Unassembled WGS sequence"/>
</dbReference>